<dbReference type="FunFam" id="3.40.395.10:FF:000001">
    <property type="entry name" value="Sentrin-specific protease 1"/>
    <property type="match status" value="1"/>
</dbReference>
<evidence type="ECO:0000313" key="8">
    <source>
        <dbReference type="EMBL" id="GFR74319.1"/>
    </source>
</evidence>
<feature type="compositionally biased region" description="Low complexity" evidence="6">
    <location>
        <begin position="209"/>
        <end position="220"/>
    </location>
</feature>
<evidence type="ECO:0000313" key="9">
    <source>
        <dbReference type="Proteomes" id="UP000762676"/>
    </source>
</evidence>
<dbReference type="InterPro" id="IPR038765">
    <property type="entry name" value="Papain-like_cys_pep_sf"/>
</dbReference>
<proteinExistence type="inferred from homology"/>
<feature type="region of interest" description="Disordered" evidence="6">
    <location>
        <begin position="82"/>
        <end position="110"/>
    </location>
</feature>
<comment type="caution">
    <text evidence="8">The sequence shown here is derived from an EMBL/GenBank/DDBJ whole genome shotgun (WGS) entry which is preliminary data.</text>
</comment>
<dbReference type="GO" id="GO:0016926">
    <property type="term" value="P:protein desumoylation"/>
    <property type="evidence" value="ECO:0007669"/>
    <property type="project" value="TreeGrafter"/>
</dbReference>
<keyword evidence="2 8" id="KW-0645">Protease</keyword>
<comment type="similarity">
    <text evidence="1">Belongs to the peptidase C48 family.</text>
</comment>
<feature type="region of interest" description="Disordered" evidence="6">
    <location>
        <begin position="1"/>
        <end position="60"/>
    </location>
</feature>
<feature type="region of interest" description="Disordered" evidence="6">
    <location>
        <begin position="140"/>
        <end position="171"/>
    </location>
</feature>
<dbReference type="PANTHER" id="PTHR12606">
    <property type="entry name" value="SENTRIN/SUMO-SPECIFIC PROTEASE"/>
    <property type="match status" value="1"/>
</dbReference>
<dbReference type="Gene3D" id="3.40.395.10">
    <property type="entry name" value="Adenoviral Proteinase, Chain A"/>
    <property type="match status" value="1"/>
</dbReference>
<gene>
    <name evidence="8" type="ORF">ElyMa_003888600</name>
</gene>
<evidence type="ECO:0000256" key="5">
    <source>
        <dbReference type="SAM" id="Coils"/>
    </source>
</evidence>
<feature type="region of interest" description="Disordered" evidence="6">
    <location>
        <begin position="373"/>
        <end position="392"/>
    </location>
</feature>
<keyword evidence="9" id="KW-1185">Reference proteome</keyword>
<evidence type="ECO:0000256" key="1">
    <source>
        <dbReference type="ARBA" id="ARBA00005234"/>
    </source>
</evidence>
<dbReference type="GO" id="GO:0006508">
    <property type="term" value="P:proteolysis"/>
    <property type="evidence" value="ECO:0007669"/>
    <property type="project" value="UniProtKB-KW"/>
</dbReference>
<keyword evidence="4" id="KW-0788">Thiol protease</keyword>
<evidence type="ECO:0000256" key="6">
    <source>
        <dbReference type="SAM" id="MobiDB-lite"/>
    </source>
</evidence>
<dbReference type="EMBL" id="BMAT01007929">
    <property type="protein sequence ID" value="GFR74319.1"/>
    <property type="molecule type" value="Genomic_DNA"/>
</dbReference>
<dbReference type="PANTHER" id="PTHR12606:SF141">
    <property type="entry name" value="GH15225P-RELATED"/>
    <property type="match status" value="1"/>
</dbReference>
<feature type="domain" description="Ubiquitin-like protease family profile" evidence="7">
    <location>
        <begin position="510"/>
        <end position="672"/>
    </location>
</feature>
<dbReference type="AlphaFoldDB" id="A0AAV4FMZ2"/>
<dbReference type="GO" id="GO:0005634">
    <property type="term" value="C:nucleus"/>
    <property type="evidence" value="ECO:0007669"/>
    <property type="project" value="TreeGrafter"/>
</dbReference>
<dbReference type="InterPro" id="IPR003653">
    <property type="entry name" value="Peptidase_C48_C"/>
</dbReference>
<protein>
    <submittedName>
        <fullName evidence="8">Sentrin-specific protease</fullName>
    </submittedName>
</protein>
<evidence type="ECO:0000259" key="7">
    <source>
        <dbReference type="PROSITE" id="PS50600"/>
    </source>
</evidence>
<keyword evidence="5" id="KW-0175">Coiled coil</keyword>
<evidence type="ECO:0000256" key="3">
    <source>
        <dbReference type="ARBA" id="ARBA00022801"/>
    </source>
</evidence>
<dbReference type="GO" id="GO:0080090">
    <property type="term" value="P:regulation of primary metabolic process"/>
    <property type="evidence" value="ECO:0007669"/>
    <property type="project" value="UniProtKB-ARBA"/>
</dbReference>
<feature type="region of interest" description="Disordered" evidence="6">
    <location>
        <begin position="254"/>
        <end position="292"/>
    </location>
</feature>
<accession>A0AAV4FMZ2</accession>
<feature type="region of interest" description="Disordered" evidence="6">
    <location>
        <begin position="202"/>
        <end position="229"/>
    </location>
</feature>
<feature type="compositionally biased region" description="Basic and acidic residues" evidence="6">
    <location>
        <begin position="82"/>
        <end position="95"/>
    </location>
</feature>
<organism evidence="8 9">
    <name type="scientific">Elysia marginata</name>
    <dbReference type="NCBI Taxonomy" id="1093978"/>
    <lineage>
        <taxon>Eukaryota</taxon>
        <taxon>Metazoa</taxon>
        <taxon>Spiralia</taxon>
        <taxon>Lophotrochozoa</taxon>
        <taxon>Mollusca</taxon>
        <taxon>Gastropoda</taxon>
        <taxon>Heterobranchia</taxon>
        <taxon>Euthyneura</taxon>
        <taxon>Panpulmonata</taxon>
        <taxon>Sacoglossa</taxon>
        <taxon>Placobranchoidea</taxon>
        <taxon>Plakobranchidae</taxon>
        <taxon>Elysia</taxon>
    </lineage>
</organism>
<dbReference type="GO" id="GO:0060255">
    <property type="term" value="P:regulation of macromolecule metabolic process"/>
    <property type="evidence" value="ECO:0007669"/>
    <property type="project" value="UniProtKB-ARBA"/>
</dbReference>
<sequence>MFKSLTDGFRSFWSPSADEFDVDRVPTGSKRKINTSDRSDENGKRRKLDSQASSSTIKDYIRHSMTRMADWIRPRRKPFSEDFETRPRYRADHGGKTSMSQENGPGSHRNINHVSSVNSEGMRNHIDDFCSSGPKFNDTSINSPTIHKRKDSFTRRPSESSMFGHKKQSMANESLRLREREQYRQLLQLHSQRSPWQVHVPLNPPGERSSSFPSSSEITSKYSRPPDSINGFFQSRLDVAEELKKSAMSSLLRKQRSGLGLPATSSSSSSSSARQATISHVRPHEAPQQHLRSTQDLNAQFWRTPRHKGGSLTSRNLVLKDGERSRDLSMVGDNITDHGDTHKAGNKINGDANWEERHGTLQEGDTIIIDDEEEDEKTEQRVPPVKLSHSGPQELFSLDSSKFQACFKKCQAYSQEKDRRRTEIEEEEMKAKAYEKKRRLQTLALERQMKYQMKIFDELPEVVEDIFVSTDEDDDEIEDLPELTGDMMNVVNGALRPGNPNDVLSDAFRLQITRRDMATLAGLNWLNDEVINFYMNMLMERGEKEGQAKVYAFNTFFYPKIMSGGHAAVKRWTKKVDIFSVHFILIPVHLGMHWCLCVVDMHKKRITYYDSMGAENNQCLQAVLNYINDESVAKKQTPIKKSDWTLINEEDNPQQLNGSDCGMFMCKYAEYITRQRDLTFTQENMPYFRKRMVYEIISKKLLQ</sequence>
<feature type="coiled-coil region" evidence="5">
    <location>
        <begin position="410"/>
        <end position="437"/>
    </location>
</feature>
<dbReference type="PROSITE" id="PS50600">
    <property type="entry name" value="ULP_PROTEASE"/>
    <property type="match status" value="1"/>
</dbReference>
<dbReference type="Proteomes" id="UP000762676">
    <property type="component" value="Unassembled WGS sequence"/>
</dbReference>
<dbReference type="SUPFAM" id="SSF54001">
    <property type="entry name" value="Cysteine proteinases"/>
    <property type="match status" value="1"/>
</dbReference>
<evidence type="ECO:0000256" key="2">
    <source>
        <dbReference type="ARBA" id="ARBA00022670"/>
    </source>
</evidence>
<dbReference type="Pfam" id="PF02902">
    <property type="entry name" value="Peptidase_C48"/>
    <property type="match status" value="1"/>
</dbReference>
<dbReference type="GO" id="GO:0016929">
    <property type="term" value="F:deSUMOylase activity"/>
    <property type="evidence" value="ECO:0007669"/>
    <property type="project" value="TreeGrafter"/>
</dbReference>
<feature type="compositionally biased region" description="Basic and acidic residues" evidence="6">
    <location>
        <begin position="34"/>
        <end position="43"/>
    </location>
</feature>
<reference evidence="8 9" key="1">
    <citation type="journal article" date="2021" name="Elife">
        <title>Chloroplast acquisition without the gene transfer in kleptoplastic sea slugs, Plakobranchus ocellatus.</title>
        <authorList>
            <person name="Maeda T."/>
            <person name="Takahashi S."/>
            <person name="Yoshida T."/>
            <person name="Shimamura S."/>
            <person name="Takaki Y."/>
            <person name="Nagai Y."/>
            <person name="Toyoda A."/>
            <person name="Suzuki Y."/>
            <person name="Arimoto A."/>
            <person name="Ishii H."/>
            <person name="Satoh N."/>
            <person name="Nishiyama T."/>
            <person name="Hasebe M."/>
            <person name="Maruyama T."/>
            <person name="Minagawa J."/>
            <person name="Obokata J."/>
            <person name="Shigenobu S."/>
        </authorList>
    </citation>
    <scope>NUCLEOTIDE SEQUENCE [LARGE SCALE GENOMIC DNA]</scope>
</reference>
<keyword evidence="3" id="KW-0378">Hydrolase</keyword>
<evidence type="ECO:0000256" key="4">
    <source>
        <dbReference type="ARBA" id="ARBA00022807"/>
    </source>
</evidence>
<name>A0AAV4FMZ2_9GAST</name>